<dbReference type="SUPFAM" id="SSF51735">
    <property type="entry name" value="NAD(P)-binding Rossmann-fold domains"/>
    <property type="match status" value="1"/>
</dbReference>
<dbReference type="Proteomes" id="UP001172102">
    <property type="component" value="Unassembled WGS sequence"/>
</dbReference>
<reference evidence="4" key="1">
    <citation type="submission" date="2023-06" db="EMBL/GenBank/DDBJ databases">
        <title>Genome-scale phylogeny and comparative genomics of the fungal order Sordariales.</title>
        <authorList>
            <consortium name="Lawrence Berkeley National Laboratory"/>
            <person name="Hensen N."/>
            <person name="Bonometti L."/>
            <person name="Westerberg I."/>
            <person name="Brannstrom I.O."/>
            <person name="Guillou S."/>
            <person name="Cros-Aarteil S."/>
            <person name="Calhoun S."/>
            <person name="Haridas S."/>
            <person name="Kuo A."/>
            <person name="Mondo S."/>
            <person name="Pangilinan J."/>
            <person name="Riley R."/>
            <person name="Labutti K."/>
            <person name="Andreopoulos B."/>
            <person name="Lipzen A."/>
            <person name="Chen C."/>
            <person name="Yanf M."/>
            <person name="Daum C."/>
            <person name="Ng V."/>
            <person name="Clum A."/>
            <person name="Steindorff A."/>
            <person name="Ohm R."/>
            <person name="Martin F."/>
            <person name="Silar P."/>
            <person name="Natvig D."/>
            <person name="Lalanne C."/>
            <person name="Gautier V."/>
            <person name="Ament-Velasquez S.L."/>
            <person name="Kruys A."/>
            <person name="Hutchinson M.I."/>
            <person name="Powell A.J."/>
            <person name="Barry K."/>
            <person name="Miller A.N."/>
            <person name="Grigoriev I.V."/>
            <person name="Debuchy R."/>
            <person name="Gladieux P."/>
            <person name="Thoren M.H."/>
            <person name="Johannesson H."/>
        </authorList>
    </citation>
    <scope>NUCLEOTIDE SEQUENCE</scope>
    <source>
        <strain evidence="4">SMH4607-1</strain>
    </source>
</reference>
<accession>A0AA40DNK2</accession>
<proteinExistence type="inferred from homology"/>
<evidence type="ECO:0000256" key="3">
    <source>
        <dbReference type="ARBA" id="ARBA00023002"/>
    </source>
</evidence>
<keyword evidence="3" id="KW-0560">Oxidoreductase</keyword>
<dbReference type="InterPro" id="IPR036291">
    <property type="entry name" value="NAD(P)-bd_dom_sf"/>
</dbReference>
<dbReference type="GO" id="GO:0016491">
    <property type="term" value="F:oxidoreductase activity"/>
    <property type="evidence" value="ECO:0007669"/>
    <property type="project" value="UniProtKB-KW"/>
</dbReference>
<keyword evidence="5" id="KW-1185">Reference proteome</keyword>
<dbReference type="PANTHER" id="PTHR43618">
    <property type="entry name" value="7-ALPHA-HYDROXYSTEROID DEHYDROGENASE"/>
    <property type="match status" value="1"/>
</dbReference>
<dbReference type="Gene3D" id="3.40.50.720">
    <property type="entry name" value="NAD(P)-binding Rossmann-like Domain"/>
    <property type="match status" value="1"/>
</dbReference>
<comment type="caution">
    <text evidence="4">The sequence shown here is derived from an EMBL/GenBank/DDBJ whole genome shotgun (WGS) entry which is preliminary data.</text>
</comment>
<evidence type="ECO:0000256" key="1">
    <source>
        <dbReference type="ARBA" id="ARBA00006484"/>
    </source>
</evidence>
<dbReference type="PRINTS" id="PR00081">
    <property type="entry name" value="GDHRDH"/>
</dbReference>
<evidence type="ECO:0000256" key="2">
    <source>
        <dbReference type="ARBA" id="ARBA00022857"/>
    </source>
</evidence>
<dbReference type="InterPro" id="IPR052178">
    <property type="entry name" value="Sec_Metab_Biosynth_SDR"/>
</dbReference>
<name>A0AA40DNK2_9PEZI</name>
<dbReference type="InterPro" id="IPR002347">
    <property type="entry name" value="SDR_fam"/>
</dbReference>
<evidence type="ECO:0000313" key="5">
    <source>
        <dbReference type="Proteomes" id="UP001172102"/>
    </source>
</evidence>
<organism evidence="4 5">
    <name type="scientific">Lasiosphaeris hirsuta</name>
    <dbReference type="NCBI Taxonomy" id="260670"/>
    <lineage>
        <taxon>Eukaryota</taxon>
        <taxon>Fungi</taxon>
        <taxon>Dikarya</taxon>
        <taxon>Ascomycota</taxon>
        <taxon>Pezizomycotina</taxon>
        <taxon>Sordariomycetes</taxon>
        <taxon>Sordariomycetidae</taxon>
        <taxon>Sordariales</taxon>
        <taxon>Lasiosphaeriaceae</taxon>
        <taxon>Lasiosphaeris</taxon>
    </lineage>
</organism>
<dbReference type="Pfam" id="PF00106">
    <property type="entry name" value="adh_short"/>
    <property type="match status" value="1"/>
</dbReference>
<comment type="similarity">
    <text evidence="1">Belongs to the short-chain dehydrogenases/reductases (SDR) family.</text>
</comment>
<dbReference type="EMBL" id="JAUKUA010000006">
    <property type="protein sequence ID" value="KAK0707407.1"/>
    <property type="molecule type" value="Genomic_DNA"/>
</dbReference>
<keyword evidence="2" id="KW-0521">NADP</keyword>
<sequence length="302" mass="31382">MNPDMSISAPIDAGELFSVKGLVALVTGGGTGIGLMMAKALADAGAARVYIAGRRVDVLQQAANAINRPNVVVPLYCDVTSKISLESIVSVVETDVGYLNLLVCNAGIGGPQVPAIVPGATTLDEWRDSQMALDFDDFTATFKVNATSVWFTAMAFLKLLDNGNRKGNVVQTSQVVVTSSIGAFNKKAPGGWAYGPSKAAATHIAKQLSNVLPTWNIRANCLCPGLFPSEMAAPIVHAMGGSMVGGAVIPMDRSQVPVGRMGDEIDMAGQILYLASRAGAYCNGNVIVVDGGRLGTFPSTGY</sequence>
<evidence type="ECO:0000313" key="4">
    <source>
        <dbReference type="EMBL" id="KAK0707407.1"/>
    </source>
</evidence>
<gene>
    <name evidence="4" type="ORF">B0H67DRAFT_556108</name>
</gene>
<dbReference type="PANTHER" id="PTHR43618:SF18">
    <property type="entry name" value="SHORT CHAIN DEHYDROGENASE_REDUCTASE FAMILY (AFU_ORTHOLOGUE AFUA_5G12480)"/>
    <property type="match status" value="1"/>
</dbReference>
<dbReference type="AlphaFoldDB" id="A0AA40DNK2"/>
<protein>
    <submittedName>
        <fullName evidence="4">Uncharacterized protein</fullName>
    </submittedName>
</protein>